<dbReference type="InterPro" id="IPR052337">
    <property type="entry name" value="SAT4-like"/>
</dbReference>
<feature type="transmembrane region" description="Helical" evidence="7">
    <location>
        <begin position="120"/>
        <end position="142"/>
    </location>
</feature>
<evidence type="ECO:0000256" key="6">
    <source>
        <dbReference type="SAM" id="MobiDB-lite"/>
    </source>
</evidence>
<organism evidence="9 10">
    <name type="scientific">Polyplosphaeria fusca</name>
    <dbReference type="NCBI Taxonomy" id="682080"/>
    <lineage>
        <taxon>Eukaryota</taxon>
        <taxon>Fungi</taxon>
        <taxon>Dikarya</taxon>
        <taxon>Ascomycota</taxon>
        <taxon>Pezizomycotina</taxon>
        <taxon>Dothideomycetes</taxon>
        <taxon>Pleosporomycetidae</taxon>
        <taxon>Pleosporales</taxon>
        <taxon>Tetraplosphaeriaceae</taxon>
        <taxon>Polyplosphaeria</taxon>
    </lineage>
</organism>
<evidence type="ECO:0000256" key="4">
    <source>
        <dbReference type="ARBA" id="ARBA00023136"/>
    </source>
</evidence>
<dbReference type="PANTHER" id="PTHR33048:SF96">
    <property type="entry name" value="INTEGRAL MEMBRANE PROTEIN"/>
    <property type="match status" value="1"/>
</dbReference>
<feature type="transmembrane region" description="Helical" evidence="7">
    <location>
        <begin position="12"/>
        <end position="33"/>
    </location>
</feature>
<dbReference type="GO" id="GO:0016020">
    <property type="term" value="C:membrane"/>
    <property type="evidence" value="ECO:0007669"/>
    <property type="project" value="UniProtKB-SubCell"/>
</dbReference>
<reference evidence="9" key="1">
    <citation type="journal article" date="2020" name="Stud. Mycol.">
        <title>101 Dothideomycetes genomes: a test case for predicting lifestyles and emergence of pathogens.</title>
        <authorList>
            <person name="Haridas S."/>
            <person name="Albert R."/>
            <person name="Binder M."/>
            <person name="Bloem J."/>
            <person name="Labutti K."/>
            <person name="Salamov A."/>
            <person name="Andreopoulos B."/>
            <person name="Baker S."/>
            <person name="Barry K."/>
            <person name="Bills G."/>
            <person name="Bluhm B."/>
            <person name="Cannon C."/>
            <person name="Castanera R."/>
            <person name="Culley D."/>
            <person name="Daum C."/>
            <person name="Ezra D."/>
            <person name="Gonzalez J."/>
            <person name="Henrissat B."/>
            <person name="Kuo A."/>
            <person name="Liang C."/>
            <person name="Lipzen A."/>
            <person name="Lutzoni F."/>
            <person name="Magnuson J."/>
            <person name="Mondo S."/>
            <person name="Nolan M."/>
            <person name="Ohm R."/>
            <person name="Pangilinan J."/>
            <person name="Park H.-J."/>
            <person name="Ramirez L."/>
            <person name="Alfaro M."/>
            <person name="Sun H."/>
            <person name="Tritt A."/>
            <person name="Yoshinaga Y."/>
            <person name="Zwiers L.-H."/>
            <person name="Turgeon B."/>
            <person name="Goodwin S."/>
            <person name="Spatafora J."/>
            <person name="Crous P."/>
            <person name="Grigoriev I."/>
        </authorList>
    </citation>
    <scope>NUCLEOTIDE SEQUENCE</scope>
    <source>
        <strain evidence="9">CBS 125425</strain>
    </source>
</reference>
<feature type="transmembrane region" description="Helical" evidence="7">
    <location>
        <begin position="93"/>
        <end position="113"/>
    </location>
</feature>
<evidence type="ECO:0000256" key="3">
    <source>
        <dbReference type="ARBA" id="ARBA00022989"/>
    </source>
</evidence>
<dbReference type="Proteomes" id="UP000799444">
    <property type="component" value="Unassembled WGS sequence"/>
</dbReference>
<comment type="caution">
    <text evidence="9">The sequence shown here is derived from an EMBL/GenBank/DDBJ whole genome shotgun (WGS) entry which is preliminary data.</text>
</comment>
<evidence type="ECO:0000256" key="1">
    <source>
        <dbReference type="ARBA" id="ARBA00004141"/>
    </source>
</evidence>
<keyword evidence="4 7" id="KW-0472">Membrane</keyword>
<feature type="transmembrane region" description="Helical" evidence="7">
    <location>
        <begin position="171"/>
        <end position="193"/>
    </location>
</feature>
<keyword evidence="10" id="KW-1185">Reference proteome</keyword>
<dbReference type="EMBL" id="ML996368">
    <property type="protein sequence ID" value="KAF2726962.1"/>
    <property type="molecule type" value="Genomic_DNA"/>
</dbReference>
<feature type="region of interest" description="Disordered" evidence="6">
    <location>
        <begin position="278"/>
        <end position="298"/>
    </location>
</feature>
<evidence type="ECO:0000256" key="2">
    <source>
        <dbReference type="ARBA" id="ARBA00022692"/>
    </source>
</evidence>
<dbReference type="OrthoDB" id="4682787at2759"/>
<protein>
    <recommendedName>
        <fullName evidence="8">Rhodopsin domain-containing protein</fullName>
    </recommendedName>
</protein>
<keyword evidence="3 7" id="KW-1133">Transmembrane helix</keyword>
<dbReference type="PANTHER" id="PTHR33048">
    <property type="entry name" value="PTH11-LIKE INTEGRAL MEMBRANE PROTEIN (AFU_ORTHOLOGUE AFUA_5G11245)"/>
    <property type="match status" value="1"/>
</dbReference>
<gene>
    <name evidence="9" type="ORF">EJ04DRAFT_452312</name>
</gene>
<keyword evidence="2 7" id="KW-0812">Transmembrane</keyword>
<evidence type="ECO:0000259" key="8">
    <source>
        <dbReference type="Pfam" id="PF20684"/>
    </source>
</evidence>
<dbReference type="InterPro" id="IPR049326">
    <property type="entry name" value="Rhodopsin_dom_fungi"/>
</dbReference>
<feature type="transmembrane region" description="Helical" evidence="7">
    <location>
        <begin position="205"/>
        <end position="224"/>
    </location>
</feature>
<name>A0A9P4QGQ5_9PLEO</name>
<comment type="similarity">
    <text evidence="5">Belongs to the SAT4 family.</text>
</comment>
<evidence type="ECO:0000313" key="10">
    <source>
        <dbReference type="Proteomes" id="UP000799444"/>
    </source>
</evidence>
<evidence type="ECO:0000313" key="9">
    <source>
        <dbReference type="EMBL" id="KAF2726962.1"/>
    </source>
</evidence>
<dbReference type="AlphaFoldDB" id="A0A9P4QGQ5"/>
<feature type="transmembrane region" description="Helical" evidence="7">
    <location>
        <begin position="244"/>
        <end position="266"/>
    </location>
</feature>
<evidence type="ECO:0000256" key="7">
    <source>
        <dbReference type="SAM" id="Phobius"/>
    </source>
</evidence>
<feature type="transmembrane region" description="Helical" evidence="7">
    <location>
        <begin position="45"/>
        <end position="73"/>
    </location>
</feature>
<dbReference type="Pfam" id="PF20684">
    <property type="entry name" value="Fung_rhodopsin"/>
    <property type="match status" value="1"/>
</dbReference>
<feature type="domain" description="Rhodopsin" evidence="8">
    <location>
        <begin position="29"/>
        <end position="267"/>
    </location>
</feature>
<evidence type="ECO:0000256" key="5">
    <source>
        <dbReference type="ARBA" id="ARBA00038359"/>
    </source>
</evidence>
<sequence length="362" mass="40004">MADAIQKQAQITYDLVVVLLVLCWSTVALRLWVRLRITKSAGWDDAFMVLTLVFFTCYCSFILVINVTGFMSIGPTVDSFSEMLSYVLLSEVFYILTTTTLKISLGLFFLRILSKPWQVLVFHVILAVSAIYGVFYVFIAIFQCGDPSTLVATVHDTKQCLPTWFLLTTGYLYGTINVIADWTFVLIPICILAESNMDRRSKIPVIAVMGLGAIGSVSSILRMIYLRGLLFNGDFLHEAVSATIWATAEPGTGIVAASIAILRPLFRQIRGEVREKMSKLSSHKSQRTQNDAGSVPYTGLDDEGVGLTSVVVTTITGNAKASPQSWYALPSPMEETRDKGVQIEQAQIARVVHVRMTSKETS</sequence>
<proteinExistence type="inferred from homology"/>
<accession>A0A9P4QGQ5</accession>
<comment type="subcellular location">
    <subcellularLocation>
        <location evidence="1">Membrane</location>
        <topology evidence="1">Multi-pass membrane protein</topology>
    </subcellularLocation>
</comment>